<gene>
    <name evidence="1" type="ORF">GMOD_00009952</name>
</gene>
<keyword evidence="2" id="KW-1185">Reference proteome</keyword>
<evidence type="ECO:0000313" key="2">
    <source>
        <dbReference type="Proteomes" id="UP000265663"/>
    </source>
</evidence>
<name>A0A3M7M1M3_9PLEO</name>
<dbReference type="AlphaFoldDB" id="A0A3M7M1M3"/>
<protein>
    <submittedName>
        <fullName evidence="1">Uncharacterized protein</fullName>
    </submittedName>
</protein>
<dbReference type="EMBL" id="KE747815">
    <property type="protein sequence ID" value="RMZ68338.1"/>
    <property type="molecule type" value="Genomic_DNA"/>
</dbReference>
<accession>A0A3M7M1M3</accession>
<sequence length="119" mass="13566">MYSTVTVVSSQRKTLPNQANVSLAITPCSKPDWQSKMHSTWTWSGHSTVLTSTPAATRVDLRYRKSFPPSCWRKVWIRIVITCCGNPSITHIFQQLGRTDVESRILLVGRTILVETYQR</sequence>
<dbReference type="Proteomes" id="UP000265663">
    <property type="component" value="Unassembled WGS sequence"/>
</dbReference>
<evidence type="ECO:0000313" key="1">
    <source>
        <dbReference type="EMBL" id="RMZ68338.1"/>
    </source>
</evidence>
<organism evidence="1 2">
    <name type="scientific">Pyrenophora seminiperda CCB06</name>
    <dbReference type="NCBI Taxonomy" id="1302712"/>
    <lineage>
        <taxon>Eukaryota</taxon>
        <taxon>Fungi</taxon>
        <taxon>Dikarya</taxon>
        <taxon>Ascomycota</taxon>
        <taxon>Pezizomycotina</taxon>
        <taxon>Dothideomycetes</taxon>
        <taxon>Pleosporomycetidae</taxon>
        <taxon>Pleosporales</taxon>
        <taxon>Pleosporineae</taxon>
        <taxon>Pleosporaceae</taxon>
        <taxon>Pyrenophora</taxon>
    </lineage>
</organism>
<proteinExistence type="predicted"/>
<reference evidence="1 2" key="1">
    <citation type="journal article" date="2014" name="PLoS ONE">
        <title>De novo Genome Assembly of the Fungal Plant Pathogen Pyrenophora semeniperda.</title>
        <authorList>
            <person name="Soliai M.M."/>
            <person name="Meyer S.E."/>
            <person name="Udall J.A."/>
            <person name="Elzinga D.E."/>
            <person name="Hermansen R.A."/>
            <person name="Bodily P.M."/>
            <person name="Hart A.A."/>
            <person name="Coleman C.E."/>
        </authorList>
    </citation>
    <scope>NUCLEOTIDE SEQUENCE [LARGE SCALE GENOMIC DNA]</scope>
    <source>
        <strain evidence="1 2">CCB06</strain>
        <tissue evidence="1">Mycelium</tissue>
    </source>
</reference>